<reference evidence="1 2" key="1">
    <citation type="submission" date="2024-02" db="EMBL/GenBank/DDBJ databases">
        <title>Full genome sequence of Nocardioides kribbensis.</title>
        <authorList>
            <person name="Poletto B.L."/>
            <person name="Silva G."/>
            <person name="Galante D."/>
            <person name="Campos K.R."/>
            <person name="Santos M.B.N."/>
            <person name="Sacchi C.T."/>
        </authorList>
    </citation>
    <scope>NUCLEOTIDE SEQUENCE [LARGE SCALE GENOMIC DNA]</scope>
    <source>
        <strain evidence="1 2">O4R</strain>
    </source>
</reference>
<dbReference type="NCBIfam" id="TIGR00099">
    <property type="entry name" value="Cof-subfamily"/>
    <property type="match status" value="1"/>
</dbReference>
<evidence type="ECO:0000313" key="2">
    <source>
        <dbReference type="Proteomes" id="UP001482520"/>
    </source>
</evidence>
<gene>
    <name evidence="1" type="ORF">V6R90_13015</name>
</gene>
<dbReference type="CDD" id="cd07518">
    <property type="entry name" value="HAD_YbiV-Like"/>
    <property type="match status" value="1"/>
</dbReference>
<dbReference type="InterPro" id="IPR006379">
    <property type="entry name" value="HAD-SF_hydro_IIB"/>
</dbReference>
<dbReference type="GO" id="GO:0016787">
    <property type="term" value="F:hydrolase activity"/>
    <property type="evidence" value="ECO:0007669"/>
    <property type="project" value="UniProtKB-KW"/>
</dbReference>
<keyword evidence="2" id="KW-1185">Reference proteome</keyword>
<dbReference type="SUPFAM" id="SSF56784">
    <property type="entry name" value="HAD-like"/>
    <property type="match status" value="1"/>
</dbReference>
<organism evidence="1 2">
    <name type="scientific">Nocardioides kribbensis</name>
    <dbReference type="NCBI Taxonomy" id="305517"/>
    <lineage>
        <taxon>Bacteria</taxon>
        <taxon>Bacillati</taxon>
        <taxon>Actinomycetota</taxon>
        <taxon>Actinomycetes</taxon>
        <taxon>Propionibacteriales</taxon>
        <taxon>Nocardioidaceae</taxon>
        <taxon>Nocardioides</taxon>
    </lineage>
</organism>
<keyword evidence="1" id="KW-0378">Hydrolase</keyword>
<dbReference type="SFLD" id="SFLDS00003">
    <property type="entry name" value="Haloacid_Dehalogenase"/>
    <property type="match status" value="1"/>
</dbReference>
<accession>A0ABV1P0B7</accession>
<dbReference type="PANTHER" id="PTHR10000">
    <property type="entry name" value="PHOSPHOSERINE PHOSPHATASE"/>
    <property type="match status" value="1"/>
</dbReference>
<comment type="caution">
    <text evidence="1">The sequence shown here is derived from an EMBL/GenBank/DDBJ whole genome shotgun (WGS) entry which is preliminary data.</text>
</comment>
<dbReference type="SFLD" id="SFLDG01140">
    <property type="entry name" value="C2.B:_Phosphomannomutase_and_P"/>
    <property type="match status" value="1"/>
</dbReference>
<dbReference type="RefSeq" id="WP_349804923.1">
    <property type="nucleotide sequence ID" value="NZ_JBEGDP010000014.1"/>
</dbReference>
<name>A0ABV1P0B7_9ACTN</name>
<dbReference type="EC" id="3.1.3.-" evidence="1"/>
<dbReference type="NCBIfam" id="TIGR01484">
    <property type="entry name" value="HAD-SF-IIB"/>
    <property type="match status" value="1"/>
</dbReference>
<dbReference type="EMBL" id="JBEGDP010000014">
    <property type="protein sequence ID" value="MEQ7848199.1"/>
    <property type="molecule type" value="Genomic_DNA"/>
</dbReference>
<dbReference type="Pfam" id="PF08282">
    <property type="entry name" value="Hydrolase_3"/>
    <property type="match status" value="1"/>
</dbReference>
<dbReference type="InterPro" id="IPR023214">
    <property type="entry name" value="HAD_sf"/>
</dbReference>
<dbReference type="InterPro" id="IPR000150">
    <property type="entry name" value="Cof"/>
</dbReference>
<dbReference type="Gene3D" id="3.40.50.1000">
    <property type="entry name" value="HAD superfamily/HAD-like"/>
    <property type="match status" value="1"/>
</dbReference>
<dbReference type="Proteomes" id="UP001482520">
    <property type="component" value="Unassembled WGS sequence"/>
</dbReference>
<sequence length="281" mass="30571">MSTAVADPTSPLPEGADVRLVVVDMDGTLLDGEGRIPEDLWPLLEAMRERGVVFSPASGRQYATLARQFDQAREGMVFIAENGSYVVRDEAEISSTTLAPDVVARLVGRGRDLTAQGHDLGMVVCGKRAAYVERTDRAFLDHVDPYYASLVELDDLDTVDDDVVKVAVFSFADPQEGTAPALADFGETHQVVVSGAHWVDVMHPRVDKGVAVRRLQEELGVSAEQTVAFGDYLNDLEMLDAAGLSFAMDNAHPEVLARARYRAPSHLDHGVITTLRRLLGL</sequence>
<dbReference type="Gene3D" id="3.30.1240.10">
    <property type="match status" value="1"/>
</dbReference>
<evidence type="ECO:0000313" key="1">
    <source>
        <dbReference type="EMBL" id="MEQ7848199.1"/>
    </source>
</evidence>
<dbReference type="InterPro" id="IPR036412">
    <property type="entry name" value="HAD-like_sf"/>
</dbReference>
<dbReference type="PANTHER" id="PTHR10000:SF53">
    <property type="entry name" value="5-AMINO-6-(5-PHOSPHO-D-RIBITYLAMINO)URACIL PHOSPHATASE YBJI-RELATED"/>
    <property type="match status" value="1"/>
</dbReference>
<protein>
    <submittedName>
        <fullName evidence="1">Cof-type HAD-IIB family hydrolase</fullName>
        <ecNumber evidence="1">3.1.3.-</ecNumber>
    </submittedName>
</protein>
<proteinExistence type="predicted"/>